<dbReference type="SUPFAM" id="SSF110857">
    <property type="entry name" value="Gamma-glutamyl cyclotransferase-like"/>
    <property type="match status" value="1"/>
</dbReference>
<evidence type="ECO:0000256" key="3">
    <source>
        <dbReference type="ARBA" id="ARBA00030602"/>
    </source>
</evidence>
<organism evidence="5 6">
    <name type="scientific">Hortaea werneckii EXF-2000</name>
    <dbReference type="NCBI Taxonomy" id="1157616"/>
    <lineage>
        <taxon>Eukaryota</taxon>
        <taxon>Fungi</taxon>
        <taxon>Dikarya</taxon>
        <taxon>Ascomycota</taxon>
        <taxon>Pezizomycotina</taxon>
        <taxon>Dothideomycetes</taxon>
        <taxon>Dothideomycetidae</taxon>
        <taxon>Mycosphaerellales</taxon>
        <taxon>Teratosphaeriaceae</taxon>
        <taxon>Hortaea</taxon>
    </lineage>
</organism>
<keyword evidence="6" id="KW-1185">Reference proteome</keyword>
<dbReference type="GO" id="GO:0016740">
    <property type="term" value="F:transferase activity"/>
    <property type="evidence" value="ECO:0007669"/>
    <property type="project" value="UniProtKB-KW"/>
</dbReference>
<dbReference type="OrthoDB" id="1044435at2759"/>
<dbReference type="InterPro" id="IPR045038">
    <property type="entry name" value="AIG2-like"/>
</dbReference>
<evidence type="ECO:0000313" key="6">
    <source>
        <dbReference type="Proteomes" id="UP000194280"/>
    </source>
</evidence>
<evidence type="ECO:0000259" key="4">
    <source>
        <dbReference type="Pfam" id="PF06094"/>
    </source>
</evidence>
<dbReference type="InterPro" id="IPR013024">
    <property type="entry name" value="GGCT-like"/>
</dbReference>
<dbReference type="PANTHER" id="PTHR31544">
    <property type="entry name" value="AIG2-LIKE PROTEIN D"/>
    <property type="match status" value="1"/>
</dbReference>
<comment type="similarity">
    <text evidence="1">Belongs to the gamma-glutamylcyclotransferase family.</text>
</comment>
<dbReference type="VEuPathDB" id="FungiDB:BTJ68_08345"/>
<accession>A0A1Z5T5N9</accession>
<dbReference type="EMBL" id="MUNK01000116">
    <property type="protein sequence ID" value="OTA31330.1"/>
    <property type="molecule type" value="Genomic_DNA"/>
</dbReference>
<proteinExistence type="inferred from homology"/>
<keyword evidence="2" id="KW-0808">Transferase</keyword>
<dbReference type="PANTHER" id="PTHR31544:SF2">
    <property type="entry name" value="AIG2-LIKE PROTEIN D"/>
    <property type="match status" value="1"/>
</dbReference>
<evidence type="ECO:0000313" key="5">
    <source>
        <dbReference type="EMBL" id="OTA31330.1"/>
    </source>
</evidence>
<dbReference type="Gene3D" id="3.10.490.10">
    <property type="entry name" value="Gamma-glutamyl cyclotransferase-like"/>
    <property type="match status" value="1"/>
</dbReference>
<evidence type="ECO:0000256" key="1">
    <source>
        <dbReference type="ARBA" id="ARBA00008861"/>
    </source>
</evidence>
<reference evidence="5 6" key="1">
    <citation type="submission" date="2017-01" db="EMBL/GenBank/DDBJ databases">
        <title>The recent genome duplication of the halophilic yeast Hortaea werneckii: insights from long-read sequencing.</title>
        <authorList>
            <person name="Sinha S."/>
            <person name="Flibotte S."/>
            <person name="Neira M."/>
            <person name="Lenassi M."/>
            <person name="Gostincar C."/>
            <person name="Stajich J.E."/>
            <person name="Nislow C.E."/>
        </authorList>
    </citation>
    <scope>NUCLEOTIDE SEQUENCE [LARGE SCALE GENOMIC DNA]</scope>
    <source>
        <strain evidence="5 6">EXF-2000</strain>
    </source>
</reference>
<dbReference type="Pfam" id="PF06094">
    <property type="entry name" value="GGACT"/>
    <property type="match status" value="1"/>
</dbReference>
<dbReference type="Proteomes" id="UP000194280">
    <property type="component" value="Unassembled WGS sequence"/>
</dbReference>
<sequence length="211" mass="23305">MATEGRSAFFYGTLMAPQVLHRVCHGSSSPDNPIYAAHKLQTHPAILHDHRRHRVRSADYPAVLPVPGSTVRGTYVTGLTDGDIWRLDIFEGSEYRRDKVTVHLLKEVGDASGTGNVEGDAVEAETYIWISDPLDLEEGEWDFRQFQEQKMRFWVGTEGAGEYAGRASIIEVDEAVQQHHQDGTGGRGFNGHITSALEEAQKGGQADKKSS</sequence>
<evidence type="ECO:0000256" key="2">
    <source>
        <dbReference type="ARBA" id="ARBA00022679"/>
    </source>
</evidence>
<dbReference type="InParanoid" id="A0A1Z5T5N9"/>
<dbReference type="InterPro" id="IPR036568">
    <property type="entry name" value="GGCT-like_sf"/>
</dbReference>
<name>A0A1Z5T5N9_HORWE</name>
<feature type="domain" description="Gamma-glutamylcyclotransferase AIG2-like" evidence="4">
    <location>
        <begin position="9"/>
        <end position="142"/>
    </location>
</feature>
<comment type="caution">
    <text evidence="5">The sequence shown here is derived from an EMBL/GenBank/DDBJ whole genome shotgun (WGS) entry which is preliminary data.</text>
</comment>
<dbReference type="CDD" id="cd06661">
    <property type="entry name" value="GGCT_like"/>
    <property type="match status" value="1"/>
</dbReference>
<gene>
    <name evidence="5" type="ORF">BTJ68_08345</name>
</gene>
<protein>
    <recommendedName>
        <fullName evidence="3">Putative gamma-glutamylcyclotransferase</fullName>
    </recommendedName>
</protein>
<dbReference type="InterPro" id="IPR009288">
    <property type="entry name" value="AIG2-like_dom"/>
</dbReference>
<dbReference type="AlphaFoldDB" id="A0A1Z5T5N9"/>